<dbReference type="Gene3D" id="3.10.450.50">
    <property type="match status" value="1"/>
</dbReference>
<dbReference type="SUPFAM" id="SSF103642">
    <property type="entry name" value="Sec-C motif"/>
    <property type="match status" value="1"/>
</dbReference>
<dbReference type="Pfam" id="PF03695">
    <property type="entry name" value="UPF0149"/>
    <property type="match status" value="1"/>
</dbReference>
<evidence type="ECO:0000313" key="1">
    <source>
        <dbReference type="EMBL" id="CBH98136.1"/>
    </source>
</evidence>
<dbReference type="InterPro" id="IPR011978">
    <property type="entry name" value="YgfB-like"/>
</dbReference>
<name>E6PT79_9ZZZZ</name>
<dbReference type="NCBIfam" id="TIGR02292">
    <property type="entry name" value="ygfB_yecA"/>
    <property type="match status" value="1"/>
</dbReference>
<gene>
    <name evidence="1" type="ORF">CARN2_3612</name>
</gene>
<organism evidence="1">
    <name type="scientific">mine drainage metagenome</name>
    <dbReference type="NCBI Taxonomy" id="410659"/>
    <lineage>
        <taxon>unclassified sequences</taxon>
        <taxon>metagenomes</taxon>
        <taxon>ecological metagenomes</taxon>
    </lineage>
</organism>
<dbReference type="Pfam" id="PF02810">
    <property type="entry name" value="SEC-C"/>
    <property type="match status" value="1"/>
</dbReference>
<dbReference type="NCBIfam" id="NF007704">
    <property type="entry name" value="PRK10396.1"/>
    <property type="match status" value="1"/>
</dbReference>
<reference evidence="1" key="1">
    <citation type="submission" date="2009-10" db="EMBL/GenBank/DDBJ databases">
        <title>Diversity of trophic interactions inside an arsenic-rich microbial ecosystem.</title>
        <authorList>
            <person name="Bertin P.N."/>
            <person name="Heinrich-Salmeron A."/>
            <person name="Pelletier E."/>
            <person name="Goulhen-Chollet F."/>
            <person name="Arsene-Ploetze F."/>
            <person name="Gallien S."/>
            <person name="Calteau A."/>
            <person name="Vallenet D."/>
            <person name="Casiot C."/>
            <person name="Chane-Woon-Ming B."/>
            <person name="Giloteaux L."/>
            <person name="Barakat M."/>
            <person name="Bonnefoy V."/>
            <person name="Bruneel O."/>
            <person name="Chandler M."/>
            <person name="Cleiss J."/>
            <person name="Duran R."/>
            <person name="Elbaz-Poulichet F."/>
            <person name="Fonknechten N."/>
            <person name="Lauga B."/>
            <person name="Mornico D."/>
            <person name="Ortet P."/>
            <person name="Schaeffer C."/>
            <person name="Siguier P."/>
            <person name="Alexander Thil Smith A."/>
            <person name="Van Dorsselaer A."/>
            <person name="Weissenbach J."/>
            <person name="Medigue C."/>
            <person name="Le Paslier D."/>
        </authorList>
    </citation>
    <scope>NUCLEOTIDE SEQUENCE</scope>
</reference>
<dbReference type="InterPro" id="IPR004027">
    <property type="entry name" value="SEC_C_motif"/>
</dbReference>
<dbReference type="InterPro" id="IPR036255">
    <property type="entry name" value="YgfB-like_sf"/>
</dbReference>
<sequence>MPQTPAPGPDTPLSDTELDRLEQLLDSDDMPETAMDISMLDGFFTALLSGPKLLPPTQALPWIWDSEEGKAQPRFKDQQQAEEFLGLLMRYWNMLATTLSEHPDDYAPLIYLNGEGDEQESIIEEWCSGYVLGLAQDPQGWAPMLEEPSDELSLIMLYGTEEGWAQLGDQQLDDDYHRAAADALADCAIAIYDYWRQAKAPPIRNAAKVGRNDPCPCGSGKKYKLCHGAAAANEP</sequence>
<proteinExistence type="predicted"/>
<evidence type="ECO:0008006" key="2">
    <source>
        <dbReference type="Google" id="ProtNLM"/>
    </source>
</evidence>
<protein>
    <recommendedName>
        <fullName evidence="2">YecA family protein</fullName>
    </recommendedName>
</protein>
<dbReference type="EMBL" id="CABM01000049">
    <property type="protein sequence ID" value="CBH98136.1"/>
    <property type="molecule type" value="Genomic_DNA"/>
</dbReference>
<comment type="caution">
    <text evidence="1">The sequence shown here is derived from an EMBL/GenBank/DDBJ whole genome shotgun (WGS) entry which is preliminary data.</text>
</comment>
<accession>E6PT79</accession>
<dbReference type="Gene3D" id="1.20.120.740">
    <property type="entry name" value="YgfB uncharacterised protein family UPF0149, PF03695"/>
    <property type="match status" value="1"/>
</dbReference>
<dbReference type="SUPFAM" id="SSF101327">
    <property type="entry name" value="YgfB-like"/>
    <property type="match status" value="1"/>
</dbReference>
<dbReference type="AlphaFoldDB" id="E6PT79"/>